<reference evidence="1" key="1">
    <citation type="submission" date="2023-10" db="EMBL/GenBank/DDBJ databases">
        <title>Genome assembly of Pristionchus species.</title>
        <authorList>
            <person name="Yoshida K."/>
            <person name="Sommer R.J."/>
        </authorList>
    </citation>
    <scope>NUCLEOTIDE SEQUENCE</scope>
    <source>
        <strain evidence="1">RS5133</strain>
    </source>
</reference>
<dbReference type="Proteomes" id="UP001432322">
    <property type="component" value="Unassembled WGS sequence"/>
</dbReference>
<accession>A0AAV5W7T8</accession>
<evidence type="ECO:0008006" key="3">
    <source>
        <dbReference type="Google" id="ProtNLM"/>
    </source>
</evidence>
<name>A0AAV5W7T8_9BILA</name>
<evidence type="ECO:0000313" key="1">
    <source>
        <dbReference type="EMBL" id="GMT26774.1"/>
    </source>
</evidence>
<comment type="caution">
    <text evidence="1">The sequence shown here is derived from an EMBL/GenBank/DDBJ whole genome shotgun (WGS) entry which is preliminary data.</text>
</comment>
<evidence type="ECO:0000313" key="2">
    <source>
        <dbReference type="Proteomes" id="UP001432322"/>
    </source>
</evidence>
<proteinExistence type="predicted"/>
<organism evidence="1 2">
    <name type="scientific">Pristionchus fissidentatus</name>
    <dbReference type="NCBI Taxonomy" id="1538716"/>
    <lineage>
        <taxon>Eukaryota</taxon>
        <taxon>Metazoa</taxon>
        <taxon>Ecdysozoa</taxon>
        <taxon>Nematoda</taxon>
        <taxon>Chromadorea</taxon>
        <taxon>Rhabditida</taxon>
        <taxon>Rhabditina</taxon>
        <taxon>Diplogasteromorpha</taxon>
        <taxon>Diplogasteroidea</taxon>
        <taxon>Neodiplogasteridae</taxon>
        <taxon>Pristionchus</taxon>
    </lineage>
</organism>
<keyword evidence="2" id="KW-1185">Reference proteome</keyword>
<dbReference type="EMBL" id="BTSY01000005">
    <property type="protein sequence ID" value="GMT26774.1"/>
    <property type="molecule type" value="Genomic_DNA"/>
</dbReference>
<dbReference type="AlphaFoldDB" id="A0AAV5W7T8"/>
<sequence length="80" mass="9298">MKHASSVFFKTLSSGCTNLDETRYSGWAPTEQPLVRPRTFFYVASARPLHVAWTKIHPTPNHRRCVPNHFHDVKRLHETV</sequence>
<protein>
    <recommendedName>
        <fullName evidence="3">THAP-type domain-containing protein</fullName>
    </recommendedName>
</protein>
<gene>
    <name evidence="1" type="ORF">PFISCL1PPCAC_18071</name>
</gene>